<name>A0A1B7P8J9_9EURO</name>
<evidence type="ECO:0000313" key="1">
    <source>
        <dbReference type="EMBL" id="OAX85360.1"/>
    </source>
</evidence>
<dbReference type="EMBL" id="LGUA01000012">
    <property type="protein sequence ID" value="OAX85360.1"/>
    <property type="molecule type" value="Genomic_DNA"/>
</dbReference>
<proteinExistence type="predicted"/>
<comment type="caution">
    <text evidence="1">The sequence shown here is derived from an EMBL/GenBank/DDBJ whole genome shotgun (WGS) entry which is preliminary data.</text>
</comment>
<dbReference type="AlphaFoldDB" id="A0A1B7P8J9"/>
<dbReference type="OrthoDB" id="2679825at2759"/>
<dbReference type="Pfam" id="PF21858">
    <property type="entry name" value="DUF6914"/>
    <property type="match status" value="1"/>
</dbReference>
<dbReference type="Proteomes" id="UP000091918">
    <property type="component" value="Unassembled WGS sequence"/>
</dbReference>
<accession>A0A1B7P8J9</accession>
<reference evidence="1 2" key="1">
    <citation type="submission" date="2015-07" db="EMBL/GenBank/DDBJ databases">
        <title>Emmonsia species relationships and genome sequence.</title>
        <authorList>
            <person name="Cuomo C.A."/>
            <person name="Schwartz I.S."/>
            <person name="Kenyon C."/>
            <person name="de Hoog G.S."/>
            <person name="Govender N.P."/>
            <person name="Botha A."/>
            <person name="Moreno L."/>
            <person name="de Vries M."/>
            <person name="Munoz J.F."/>
            <person name="Stielow J.B."/>
        </authorList>
    </citation>
    <scope>NUCLEOTIDE SEQUENCE [LARGE SCALE GENOMIC DNA]</scope>
    <source>
        <strain evidence="1 2">CBS 136260</strain>
    </source>
</reference>
<sequence length="113" mass="12565">MKREGPKVEGTGAVPGIRYHVKNNPINGWVYEEVPLRDVRTTTSLLARVLIGKVENDAQLKNILRSVPVIQNDTNWRCRTWIANALAAIASDGKAVGTAELDWDKIELQPDSM</sequence>
<keyword evidence="2" id="KW-1185">Reference proteome</keyword>
<gene>
    <name evidence="1" type="ORF">ACJ72_00249</name>
</gene>
<evidence type="ECO:0000313" key="2">
    <source>
        <dbReference type="Proteomes" id="UP000091918"/>
    </source>
</evidence>
<protein>
    <submittedName>
        <fullName evidence="1">Uncharacterized protein</fullName>
    </submittedName>
</protein>
<organism evidence="1 2">
    <name type="scientific">Emergomyces africanus</name>
    <dbReference type="NCBI Taxonomy" id="1955775"/>
    <lineage>
        <taxon>Eukaryota</taxon>
        <taxon>Fungi</taxon>
        <taxon>Dikarya</taxon>
        <taxon>Ascomycota</taxon>
        <taxon>Pezizomycotina</taxon>
        <taxon>Eurotiomycetes</taxon>
        <taxon>Eurotiomycetidae</taxon>
        <taxon>Onygenales</taxon>
        <taxon>Ajellomycetaceae</taxon>
        <taxon>Emergomyces</taxon>
    </lineage>
</organism>
<dbReference type="InterPro" id="IPR054208">
    <property type="entry name" value="DUF6914"/>
</dbReference>